<accession>A0A6J1PKX4</accession>
<reference evidence="2" key="1">
    <citation type="submission" date="2025-08" db="UniProtKB">
        <authorList>
            <consortium name="RefSeq"/>
        </authorList>
    </citation>
    <scope>IDENTIFICATION</scope>
    <source>
        <tissue evidence="2">Whole body</tissue>
    </source>
</reference>
<name>A0A6J1PKX4_9HYME</name>
<protein>
    <submittedName>
        <fullName evidence="2">Uncharacterized protein LOC112453438</fullName>
    </submittedName>
</protein>
<dbReference type="RefSeq" id="XP_024869996.1">
    <property type="nucleotide sequence ID" value="XM_025014228.1"/>
</dbReference>
<evidence type="ECO:0000313" key="1">
    <source>
        <dbReference type="Proteomes" id="UP000504618"/>
    </source>
</evidence>
<dbReference type="GeneID" id="112453438"/>
<organism evidence="1 2">
    <name type="scientific">Temnothorax curvispinosus</name>
    <dbReference type="NCBI Taxonomy" id="300111"/>
    <lineage>
        <taxon>Eukaryota</taxon>
        <taxon>Metazoa</taxon>
        <taxon>Ecdysozoa</taxon>
        <taxon>Arthropoda</taxon>
        <taxon>Hexapoda</taxon>
        <taxon>Insecta</taxon>
        <taxon>Pterygota</taxon>
        <taxon>Neoptera</taxon>
        <taxon>Endopterygota</taxon>
        <taxon>Hymenoptera</taxon>
        <taxon>Apocrita</taxon>
        <taxon>Aculeata</taxon>
        <taxon>Formicoidea</taxon>
        <taxon>Formicidae</taxon>
        <taxon>Myrmicinae</taxon>
        <taxon>Temnothorax</taxon>
    </lineage>
</organism>
<sequence length="354" mass="40503">MNRGGRPLHKYWEEENHEKRYEGKKLFAYCMICKKTIRHTAETRLRDHRRSCQEPLIDDEEFEEVIININRDESDTNTTIHSDLDSIMLNVTNEENLENTDASATSSSNAIQIQLPKRSVLRPIDNNGQNKKALSNKKRKQIDEFIDKISCAEKAAIDNSLITFLCGCNIPFDILNSTHFKKFVKLLRPAYEHPSKSTVNTLLNSVYDQLTTDSSTYEQSEGILMISSSMLSQGVDSKHIVGIVHTKSRGNLFLKIWSIPINANNVTEIVDDAVQISKEKYKVDIYAVIADDDLCRKHPSLANFAKKLTQIPALVAQVKFQTICCDNISPDNNKKIIELYYRLKLQDENITDKY</sequence>
<dbReference type="Proteomes" id="UP000504618">
    <property type="component" value="Unplaced"/>
</dbReference>
<dbReference type="AlphaFoldDB" id="A0A6J1PKX4"/>
<gene>
    <name evidence="2" type="primary">LOC112453438</name>
</gene>
<proteinExistence type="predicted"/>
<evidence type="ECO:0000313" key="2">
    <source>
        <dbReference type="RefSeq" id="XP_024869996.1"/>
    </source>
</evidence>
<dbReference type="OrthoDB" id="7683164at2759"/>
<keyword evidence="1" id="KW-1185">Reference proteome</keyword>